<keyword evidence="3" id="KW-1185">Reference proteome</keyword>
<organism evidence="2 3">
    <name type="scientific">Parasynechococcus marenigrum (strain WH8102)</name>
    <dbReference type="NCBI Taxonomy" id="84588"/>
    <lineage>
        <taxon>Bacteria</taxon>
        <taxon>Bacillati</taxon>
        <taxon>Cyanobacteriota</taxon>
        <taxon>Cyanophyceae</taxon>
        <taxon>Synechococcales</taxon>
        <taxon>Prochlorococcaceae</taxon>
        <taxon>Parasynechococcus</taxon>
        <taxon>Parasynechococcus marenigrum</taxon>
    </lineage>
</organism>
<dbReference type="AlphaFoldDB" id="Q7U7K1"/>
<keyword evidence="1" id="KW-1133">Transmembrane helix</keyword>
<evidence type="ECO:0000313" key="2">
    <source>
        <dbReference type="EMBL" id="CAE07495.1"/>
    </source>
</evidence>
<reference evidence="2 3" key="1">
    <citation type="journal article" date="2003" name="Nature">
        <title>The genome of a motile marine Synechococcus.</title>
        <authorList>
            <person name="Palenik B."/>
            <person name="Brahamsha B."/>
            <person name="Larimer F."/>
            <person name="Land M."/>
            <person name="Hauser L."/>
            <person name="Chain P."/>
            <person name="Lamerdin J."/>
            <person name="Regala W."/>
            <person name="Allen E.A."/>
            <person name="McCarren J."/>
            <person name="Paulsen I."/>
            <person name="Dufresne A."/>
            <person name="Partensky F."/>
            <person name="Webb E."/>
            <person name="Waterbury J."/>
        </authorList>
    </citation>
    <scope>NUCLEOTIDE SEQUENCE [LARGE SCALE GENOMIC DNA]</scope>
    <source>
        <strain evidence="2 3">WH8102</strain>
    </source>
</reference>
<sequence length="93" mass="10356">MTVQPNRKQQRQARRLHRWLVPIAAAPLLLTAGTGSLYSLLLEQDIDAFWLMKIHTGDFGPINLQPIYSVILGVLTVVVTISGLVLLIRTPAR</sequence>
<protein>
    <submittedName>
        <fullName evidence="2">Conserved hypothetical</fullName>
    </submittedName>
</protein>
<keyword evidence="1" id="KW-0812">Transmembrane</keyword>
<dbReference type="eggNOG" id="ENOG5032V62">
    <property type="taxonomic scope" value="Bacteria"/>
</dbReference>
<feature type="transmembrane region" description="Helical" evidence="1">
    <location>
        <begin position="67"/>
        <end position="88"/>
    </location>
</feature>
<proteinExistence type="predicted"/>
<name>Q7U7K1_PARMW</name>
<evidence type="ECO:0000313" key="3">
    <source>
        <dbReference type="Proteomes" id="UP000001422"/>
    </source>
</evidence>
<dbReference type="Proteomes" id="UP000001422">
    <property type="component" value="Chromosome"/>
</dbReference>
<dbReference type="KEGG" id="syw:SYNW0980"/>
<dbReference type="EMBL" id="BX569691">
    <property type="protein sequence ID" value="CAE07495.1"/>
    <property type="molecule type" value="Genomic_DNA"/>
</dbReference>
<dbReference type="HOGENOM" id="CLU_169008_1_0_3"/>
<keyword evidence="1" id="KW-0472">Membrane</keyword>
<feature type="transmembrane region" description="Helical" evidence="1">
    <location>
        <begin position="20"/>
        <end position="41"/>
    </location>
</feature>
<evidence type="ECO:0000256" key="1">
    <source>
        <dbReference type="SAM" id="Phobius"/>
    </source>
</evidence>
<gene>
    <name evidence="2" type="ordered locus">SYNW0980</name>
</gene>
<dbReference type="RefSeq" id="WP_011127845.1">
    <property type="nucleotide sequence ID" value="NC_005070.1"/>
</dbReference>
<accession>Q7U7K1</accession>